<dbReference type="eggNOG" id="ENOG502QRJJ">
    <property type="taxonomic scope" value="Eukaryota"/>
</dbReference>
<dbReference type="HOGENOM" id="CLU_985520_0_0_1"/>
<dbReference type="PaxDb" id="2903-EOD09132"/>
<evidence type="ECO:0000313" key="3">
    <source>
        <dbReference type="Proteomes" id="UP000013827"/>
    </source>
</evidence>
<dbReference type="OMA" id="EPCLEAN"/>
<dbReference type="GeneID" id="17255284"/>
<dbReference type="RefSeq" id="XP_005765580.1">
    <property type="nucleotide sequence ID" value="XM_005765523.1"/>
</dbReference>
<protein>
    <recommendedName>
        <fullName evidence="1">Non-canonical E2 ubiquitin-conjugating enzyme C-terminal domain-containing protein</fullName>
    </recommendedName>
</protein>
<dbReference type="InterPro" id="IPR018553">
    <property type="entry name" value="E2_Ub-conjug_enz"/>
</dbReference>
<dbReference type="Pfam" id="PF09418">
    <property type="entry name" value="DUF2009"/>
    <property type="match status" value="1"/>
</dbReference>
<name>A0A0D3ICZ7_EMIH1</name>
<reference evidence="3" key="1">
    <citation type="journal article" date="2013" name="Nature">
        <title>Pan genome of the phytoplankton Emiliania underpins its global distribution.</title>
        <authorList>
            <person name="Read B.A."/>
            <person name="Kegel J."/>
            <person name="Klute M.J."/>
            <person name="Kuo A."/>
            <person name="Lefebvre S.C."/>
            <person name="Maumus F."/>
            <person name="Mayer C."/>
            <person name="Miller J."/>
            <person name="Monier A."/>
            <person name="Salamov A."/>
            <person name="Young J."/>
            <person name="Aguilar M."/>
            <person name="Claverie J.M."/>
            <person name="Frickenhaus S."/>
            <person name="Gonzalez K."/>
            <person name="Herman E.K."/>
            <person name="Lin Y.C."/>
            <person name="Napier J."/>
            <person name="Ogata H."/>
            <person name="Sarno A.F."/>
            <person name="Shmutz J."/>
            <person name="Schroeder D."/>
            <person name="de Vargas C."/>
            <person name="Verret F."/>
            <person name="von Dassow P."/>
            <person name="Valentin K."/>
            <person name="Van de Peer Y."/>
            <person name="Wheeler G."/>
            <person name="Dacks J.B."/>
            <person name="Delwiche C.F."/>
            <person name="Dyhrman S.T."/>
            <person name="Glockner G."/>
            <person name="John U."/>
            <person name="Richards T."/>
            <person name="Worden A.Z."/>
            <person name="Zhang X."/>
            <person name="Grigoriev I.V."/>
            <person name="Allen A.E."/>
            <person name="Bidle K."/>
            <person name="Borodovsky M."/>
            <person name="Bowler C."/>
            <person name="Brownlee C."/>
            <person name="Cock J.M."/>
            <person name="Elias M."/>
            <person name="Gladyshev V.N."/>
            <person name="Groth M."/>
            <person name="Guda C."/>
            <person name="Hadaegh A."/>
            <person name="Iglesias-Rodriguez M.D."/>
            <person name="Jenkins J."/>
            <person name="Jones B.M."/>
            <person name="Lawson T."/>
            <person name="Leese F."/>
            <person name="Lindquist E."/>
            <person name="Lobanov A."/>
            <person name="Lomsadze A."/>
            <person name="Malik S.B."/>
            <person name="Marsh M.E."/>
            <person name="Mackinder L."/>
            <person name="Mock T."/>
            <person name="Mueller-Roeber B."/>
            <person name="Pagarete A."/>
            <person name="Parker M."/>
            <person name="Probert I."/>
            <person name="Quesneville H."/>
            <person name="Raines C."/>
            <person name="Rensing S.A."/>
            <person name="Riano-Pachon D.M."/>
            <person name="Richier S."/>
            <person name="Rokitta S."/>
            <person name="Shiraiwa Y."/>
            <person name="Soanes D.M."/>
            <person name="van der Giezen M."/>
            <person name="Wahlund T.M."/>
            <person name="Williams B."/>
            <person name="Wilson W."/>
            <person name="Wolfe G."/>
            <person name="Wurch L.L."/>
        </authorList>
    </citation>
    <scope>NUCLEOTIDE SEQUENCE</scope>
</reference>
<dbReference type="PANTHER" id="PTHR31560:SF0">
    <property type="entry name" value="UPF0652 PROTEIN C22H10.08"/>
    <property type="match status" value="1"/>
</dbReference>
<evidence type="ECO:0000313" key="2">
    <source>
        <dbReference type="EnsemblProtists" id="EOD09132"/>
    </source>
</evidence>
<dbReference type="AlphaFoldDB" id="A0A0D3ICZ7"/>
<dbReference type="KEGG" id="ehx:EMIHUDRAFT_437186"/>
<dbReference type="KEGG" id="ehx:EMIHUDRAFT_446291"/>
<dbReference type="GeneID" id="17259250"/>
<dbReference type="RefSeq" id="XP_005761561.1">
    <property type="nucleotide sequence ID" value="XM_005761504.1"/>
</dbReference>
<accession>A0A0D3ICZ7</accession>
<dbReference type="Proteomes" id="UP000013827">
    <property type="component" value="Unassembled WGS sequence"/>
</dbReference>
<organism evidence="2 3">
    <name type="scientific">Emiliania huxleyi (strain CCMP1516)</name>
    <dbReference type="NCBI Taxonomy" id="280463"/>
    <lineage>
        <taxon>Eukaryota</taxon>
        <taxon>Haptista</taxon>
        <taxon>Haptophyta</taxon>
        <taxon>Prymnesiophyceae</taxon>
        <taxon>Isochrysidales</taxon>
        <taxon>Noelaerhabdaceae</taxon>
        <taxon>Emiliania</taxon>
    </lineage>
</organism>
<dbReference type="EnsemblProtists" id="EOD13151">
    <property type="protein sequence ID" value="EOD13151"/>
    <property type="gene ID" value="EMIHUDRAFT_437186"/>
</dbReference>
<dbReference type="InterPro" id="IPR057668">
    <property type="entry name" value="E2_Ub-conjug_enz_C"/>
</dbReference>
<dbReference type="EnsemblProtists" id="EOD09132">
    <property type="protein sequence ID" value="EOD09132"/>
    <property type="gene ID" value="EMIHUDRAFT_446291"/>
</dbReference>
<feature type="domain" description="Non-canonical E2 ubiquitin-conjugating enzyme C-terminal" evidence="1">
    <location>
        <begin position="19"/>
        <end position="283"/>
    </location>
</feature>
<reference evidence="2" key="2">
    <citation type="submission" date="2024-10" db="UniProtKB">
        <authorList>
            <consortium name="EnsemblProtists"/>
        </authorList>
    </citation>
    <scope>IDENTIFICATION</scope>
</reference>
<keyword evidence="3" id="KW-1185">Reference proteome</keyword>
<proteinExistence type="predicted"/>
<dbReference type="PANTHER" id="PTHR31560">
    <property type="entry name" value="UPF0652 PROTEIN C16A11.03C-RELATED"/>
    <property type="match status" value="1"/>
</dbReference>
<sequence length="283" mass="30308">MIASVVARPTAGPSSPADEYIPLRLNDRERALLCVLEGALSVSEYTDRVDSVMAWRGARTGRAVEELQEMLAYMTGLAVAASLKVSHEPCLEANADVFREAFEVGRRFKGMNPDKMRASYGKLIYMLQDATAPDVIRELGFDPLSRVQTVHAELALLSCLDLLEEPELPLAASPAHSAEAADAKAAATARLLARFADGDAERAVRLERCLLSLADHACLVEAHVSPVDAMLRLLRTHFSPASTSVGPGGAASASLQITAGRGGARLSHSHASQYAYVEQSLLL</sequence>
<evidence type="ECO:0000259" key="1">
    <source>
        <dbReference type="Pfam" id="PF09418"/>
    </source>
</evidence>